<dbReference type="InterPro" id="IPR013784">
    <property type="entry name" value="Carb-bd-like_fold"/>
</dbReference>
<dbReference type="PANTHER" id="PTHR22600">
    <property type="entry name" value="BETA-HEXOSAMINIDASE"/>
    <property type="match status" value="1"/>
</dbReference>
<dbReference type="Gene3D" id="2.60.40.1120">
    <property type="entry name" value="Carboxypeptidase-like, regulatory domain"/>
    <property type="match status" value="1"/>
</dbReference>
<dbReference type="Gene3D" id="2.60.120.260">
    <property type="entry name" value="Galactose-binding domain-like"/>
    <property type="match status" value="1"/>
</dbReference>
<evidence type="ECO:0000256" key="3">
    <source>
        <dbReference type="ARBA" id="ARBA00012663"/>
    </source>
</evidence>
<dbReference type="InterPro" id="IPR015883">
    <property type="entry name" value="Glyco_hydro_20_cat"/>
</dbReference>
<dbReference type="SUPFAM" id="SSF49452">
    <property type="entry name" value="Starch-binding domain-like"/>
    <property type="match status" value="1"/>
</dbReference>
<dbReference type="AlphaFoldDB" id="A0A8J3UVT3"/>
<sequence length="1088" mass="113804">MKISFLSAKREQRRGRGGSRRPRARALSALTIGALLATTFTGVTANAAQAGTASTSPESPQIAPLPVSTSATAESVNLALLPGAVASAKSQRMTAPAATYAPANAIDVFVHNGWTSNYASVGNGYDPAQDWFQVKLATPAPVYEVFSRWTSPAKPTEYDLQVATDADCQTWSTVAHVVNPSDKDSQVIDRKDPISCVRMQALATNSTTGYTINEFEVWSGPKPAPVVGQIIPVPVQQTPGTGQPWELTAESRIVVSGSGLAATAEVLAGYLRPATGYELPVVTGSATAADIALAVAPVAGLPQGNEVAAAEGYSLTVSSTGVSIVAPNTHGLFNGFQSFRQLLPAATYSPSIGVGPWTAQPITVVDYPRYEHRGLQLDPARNFMTVAEVRSMIDQLAALKGDQLHLHLSDSQSWRLEIKGYPALDGTGCNGAACLAGFYTQEDFKGLVKYAADRFIEIVPELEGPAHATAAVTALGGRAVVGCQGQTQTDRFCTNPNDPASARALAFWKDAIAQLAAISPAPIIHIGGDEAIGMPHEDYKWWIRQMEIIVNDNGKRMMGWNPALEGYAPGSTSINHYWSDYTGGGPALIKPEWFNQGRDVIVTPEYNAYLDFGYDGSPGRTPRTELLQAYSWDPEWVYEKYRSVWAQPAYGGPKAEDILGIEAPIWGEQMRGLATNEYMVFPRLAGILEKAWSPKTLSQDYDAYRQRLSVAGPRWAFANVNYGTISQVTWSPAAMGTVARFGVDKTLSNTPLARLTAGSIPPGNVAAVIDWGDGSPTEAASVAGRDYVASQRQGRSLMSVSGSHTYPADQAYHGTVTFSYQDQTWVVPFVAGPDSIYGAVTGPDGGTLSGVRVTAHDPETGATVGTPVTTDEHGRYLLSVPDGTYDVCFDAEQAEGAGAQFGFVSACSQGITVGAVNVGAHDRQLASACTTKVTGRVNEPLPVSSGLTCLDGAVVSGPVTVAAGAGLVAVKAKLSGPLSVTRAAQVRLIDSVVSGPVSVSGATGPVSLTDTTVSGPVTVSGVTGRLSISGTKVGGPLSVTGNSVQSAPVIAANHVGGPLSCSGNTPPPTNTGKPNSVSGPKTGQCAGL</sequence>
<dbReference type="InterPro" id="IPR029018">
    <property type="entry name" value="Hex-like_dom2"/>
</dbReference>
<dbReference type="InterPro" id="IPR017853">
    <property type="entry name" value="GH"/>
</dbReference>
<dbReference type="InterPro" id="IPR000421">
    <property type="entry name" value="FA58C"/>
</dbReference>
<dbReference type="InterPro" id="IPR008979">
    <property type="entry name" value="Galactose-bd-like_sf"/>
</dbReference>
<keyword evidence="10" id="KW-1185">Reference proteome</keyword>
<comment type="similarity">
    <text evidence="2">Belongs to the glycosyl hydrolase 20 family.</text>
</comment>
<evidence type="ECO:0000256" key="1">
    <source>
        <dbReference type="ARBA" id="ARBA00001231"/>
    </source>
</evidence>
<feature type="region of interest" description="Disordered" evidence="7">
    <location>
        <begin position="1"/>
        <end position="23"/>
    </location>
</feature>
<evidence type="ECO:0000256" key="5">
    <source>
        <dbReference type="ARBA" id="ARBA00023295"/>
    </source>
</evidence>
<dbReference type="EMBL" id="BOOQ01000041">
    <property type="protein sequence ID" value="GII49334.1"/>
    <property type="molecule type" value="Genomic_DNA"/>
</dbReference>
<evidence type="ECO:0000256" key="7">
    <source>
        <dbReference type="SAM" id="MobiDB-lite"/>
    </source>
</evidence>
<dbReference type="Proteomes" id="UP000644610">
    <property type="component" value="Unassembled WGS sequence"/>
</dbReference>
<organism evidence="9 10">
    <name type="scientific">Planotetraspora silvatica</name>
    <dbReference type="NCBI Taxonomy" id="234614"/>
    <lineage>
        <taxon>Bacteria</taxon>
        <taxon>Bacillati</taxon>
        <taxon>Actinomycetota</taxon>
        <taxon>Actinomycetes</taxon>
        <taxon>Streptosporangiales</taxon>
        <taxon>Streptosporangiaceae</taxon>
        <taxon>Planotetraspora</taxon>
    </lineage>
</organism>
<evidence type="ECO:0000259" key="8">
    <source>
        <dbReference type="PROSITE" id="PS50022"/>
    </source>
</evidence>
<name>A0A8J3UVT3_9ACTN</name>
<dbReference type="PRINTS" id="PR00738">
    <property type="entry name" value="GLHYDRLASE20"/>
</dbReference>
<dbReference type="SUPFAM" id="SSF51445">
    <property type="entry name" value="(Trans)glycosidases"/>
    <property type="match status" value="1"/>
</dbReference>
<dbReference type="GO" id="GO:0030203">
    <property type="term" value="P:glycosaminoglycan metabolic process"/>
    <property type="evidence" value="ECO:0007669"/>
    <property type="project" value="TreeGrafter"/>
</dbReference>
<evidence type="ECO:0000256" key="4">
    <source>
        <dbReference type="ARBA" id="ARBA00022801"/>
    </source>
</evidence>
<dbReference type="GO" id="GO:0030246">
    <property type="term" value="F:carbohydrate binding"/>
    <property type="evidence" value="ECO:0007669"/>
    <property type="project" value="InterPro"/>
</dbReference>
<comment type="caution">
    <text evidence="9">The sequence shown here is derived from an EMBL/GenBank/DDBJ whole genome shotgun (WGS) entry which is preliminary data.</text>
</comment>
<dbReference type="InterPro" id="IPR025705">
    <property type="entry name" value="Beta_hexosaminidase_sua/sub"/>
</dbReference>
<dbReference type="PANTHER" id="PTHR22600:SF57">
    <property type="entry name" value="BETA-N-ACETYLHEXOSAMINIDASE"/>
    <property type="match status" value="1"/>
</dbReference>
<evidence type="ECO:0000313" key="9">
    <source>
        <dbReference type="EMBL" id="GII49334.1"/>
    </source>
</evidence>
<feature type="active site" description="Proton donor" evidence="6">
    <location>
        <position position="530"/>
    </location>
</feature>
<feature type="region of interest" description="Disordered" evidence="7">
    <location>
        <begin position="1057"/>
        <end position="1088"/>
    </location>
</feature>
<gene>
    <name evidence="9" type="ORF">Psi02_57580</name>
</gene>
<dbReference type="Pfam" id="PF00728">
    <property type="entry name" value="Glyco_hydro_20"/>
    <property type="match status" value="1"/>
</dbReference>
<evidence type="ECO:0000256" key="6">
    <source>
        <dbReference type="PIRSR" id="PIRSR625705-1"/>
    </source>
</evidence>
<dbReference type="Gene3D" id="3.30.379.10">
    <property type="entry name" value="Chitobiase/beta-hexosaminidase domain 2-like"/>
    <property type="match status" value="1"/>
</dbReference>
<reference evidence="9" key="1">
    <citation type="submission" date="2021-01" db="EMBL/GenBank/DDBJ databases">
        <title>Whole genome shotgun sequence of Planotetraspora silvatica NBRC 100141.</title>
        <authorList>
            <person name="Komaki H."/>
            <person name="Tamura T."/>
        </authorList>
    </citation>
    <scope>NUCLEOTIDE SEQUENCE</scope>
    <source>
        <strain evidence="9">NBRC 100141</strain>
    </source>
</reference>
<keyword evidence="4" id="KW-0378">Hydrolase</keyword>
<evidence type="ECO:0000313" key="10">
    <source>
        <dbReference type="Proteomes" id="UP000644610"/>
    </source>
</evidence>
<accession>A0A8J3UVT3</accession>
<dbReference type="SUPFAM" id="SSF49785">
    <property type="entry name" value="Galactose-binding domain-like"/>
    <property type="match status" value="1"/>
</dbReference>
<dbReference type="EC" id="3.2.1.52" evidence="3"/>
<dbReference type="GO" id="GO:0004563">
    <property type="term" value="F:beta-N-acetylhexosaminidase activity"/>
    <property type="evidence" value="ECO:0007669"/>
    <property type="project" value="UniProtKB-EC"/>
</dbReference>
<dbReference type="InterPro" id="IPR015882">
    <property type="entry name" value="HEX_bac_N"/>
</dbReference>
<evidence type="ECO:0000256" key="2">
    <source>
        <dbReference type="ARBA" id="ARBA00006285"/>
    </source>
</evidence>
<dbReference type="Gene3D" id="3.20.20.80">
    <property type="entry name" value="Glycosidases"/>
    <property type="match status" value="1"/>
</dbReference>
<feature type="domain" description="F5/8 type C" evidence="8">
    <location>
        <begin position="73"/>
        <end position="220"/>
    </location>
</feature>
<dbReference type="GO" id="GO:0005975">
    <property type="term" value="P:carbohydrate metabolic process"/>
    <property type="evidence" value="ECO:0007669"/>
    <property type="project" value="InterPro"/>
</dbReference>
<keyword evidence="5" id="KW-0326">Glycosidase</keyword>
<comment type="catalytic activity">
    <reaction evidence="1">
        <text>Hydrolysis of terminal non-reducing N-acetyl-D-hexosamine residues in N-acetyl-beta-D-hexosaminides.</text>
        <dbReference type="EC" id="3.2.1.52"/>
    </reaction>
</comment>
<dbReference type="GO" id="GO:0016020">
    <property type="term" value="C:membrane"/>
    <property type="evidence" value="ECO:0007669"/>
    <property type="project" value="TreeGrafter"/>
</dbReference>
<feature type="compositionally biased region" description="Basic residues" evidence="7">
    <location>
        <begin position="11"/>
        <end position="23"/>
    </location>
</feature>
<dbReference type="SUPFAM" id="SSF55545">
    <property type="entry name" value="beta-N-acetylhexosaminidase-like domain"/>
    <property type="match status" value="1"/>
</dbReference>
<dbReference type="PROSITE" id="PS50022">
    <property type="entry name" value="FA58C_3"/>
    <property type="match status" value="1"/>
</dbReference>
<proteinExistence type="inferred from homology"/>
<protein>
    <recommendedName>
        <fullName evidence="3">beta-N-acetylhexosaminidase</fullName>
        <ecNumber evidence="3">3.2.1.52</ecNumber>
    </recommendedName>
</protein>
<dbReference type="Pfam" id="PF02838">
    <property type="entry name" value="Glyco_hydro_20b"/>
    <property type="match status" value="1"/>
</dbReference>